<dbReference type="PRINTS" id="PR00724">
    <property type="entry name" value="CRBOXYPTASEC"/>
</dbReference>
<evidence type="ECO:0000256" key="5">
    <source>
        <dbReference type="ARBA" id="ARBA00023180"/>
    </source>
</evidence>
<reference evidence="9" key="2">
    <citation type="submission" date="2020-04" db="EMBL/GenBank/DDBJ databases">
        <authorList>
            <consortium name="NCBI Genome Project"/>
        </authorList>
    </citation>
    <scope>NUCLEOTIDE SEQUENCE</scope>
    <source>
        <strain evidence="9">CBS 304.34</strain>
    </source>
</reference>
<dbReference type="Proteomes" id="UP000504636">
    <property type="component" value="Unplaced"/>
</dbReference>
<dbReference type="OrthoDB" id="443318at2759"/>
<name>A0A6A6Y6V4_9PEZI</name>
<accession>A0A6A6Y6V4</accession>
<evidence type="ECO:0000256" key="6">
    <source>
        <dbReference type="RuleBase" id="RU361156"/>
    </source>
</evidence>
<dbReference type="Gene3D" id="3.40.50.1820">
    <property type="entry name" value="alpha/beta hydrolase"/>
    <property type="match status" value="1"/>
</dbReference>
<dbReference type="EC" id="3.4.16.-" evidence="6"/>
<dbReference type="InterPro" id="IPR029058">
    <property type="entry name" value="AB_hydrolase_fold"/>
</dbReference>
<sequence>MARQLLLPALCAALFSLLNCVGVEGKLYSNHVDQTERFAKRTQPTRRGIESRTTNTSSFRYLTDATSEYRVASLPDIDIDVGELYSGMMPVDESDPDSAMFFFFEPRIGGDPVDEITIWLNGGPGCSSLEGFLQETGTFIWSWGMANAQQNMYAWANLTNMLWVEYPLGVGFSANYTPVATSEEEIAADFLKFFKNFQTKFGIKNYKIFVTGESYAGRYVPYIADAMIEANDPCYYNLSGILIYDPTIGQLDRQETAIPIVPFVEDHAKFFNFNKTYMDHLSYAYESCGYRNYTDTYLTYPASGVQPSFEPNTTADGCDLWNEVYKEAYRINPCFNVYEISLMCPLPSDPLGFPSDLVYLYPAFGDYAYFDRPDVKAAIHAPESVTWSECNGLAFNGSGGPAGYGDLSADPLQHVLPRVIETTNRVLIAGGDYDMELPVVGTLLGIQNMTWNGALGFVARPSKPIDIKLPDLQYAQVYVDSGFEGWDGPGQGIMGVQHYERGLMWAETYQSGHMQPQFQPRTTYRHLSWVLGRIEVL</sequence>
<reference evidence="7 9" key="1">
    <citation type="journal article" date="2020" name="Stud. Mycol.">
        <title>101 Dothideomycetes genomes: a test case for predicting lifestyles and emergence of pathogens.</title>
        <authorList>
            <person name="Haridas S."/>
            <person name="Albert R."/>
            <person name="Binder M."/>
            <person name="Bloem J."/>
            <person name="Labutti K."/>
            <person name="Salamov A."/>
            <person name="Andreopoulos B."/>
            <person name="Baker S."/>
            <person name="Barry K."/>
            <person name="Bills G."/>
            <person name="Bluhm B."/>
            <person name="Cannon C."/>
            <person name="Castanera R."/>
            <person name="Culley D."/>
            <person name="Daum C."/>
            <person name="Ezra D."/>
            <person name="Gonzalez J."/>
            <person name="Henrissat B."/>
            <person name="Kuo A."/>
            <person name="Liang C."/>
            <person name="Lipzen A."/>
            <person name="Lutzoni F."/>
            <person name="Magnuson J."/>
            <person name="Mondo S."/>
            <person name="Nolan M."/>
            <person name="Ohm R."/>
            <person name="Pangilinan J."/>
            <person name="Park H.-J."/>
            <person name="Ramirez L."/>
            <person name="Alfaro M."/>
            <person name="Sun H."/>
            <person name="Tritt A."/>
            <person name="Yoshinaga Y."/>
            <person name="Zwiers L.-H."/>
            <person name="Turgeon B."/>
            <person name="Goodwin S."/>
            <person name="Spatafora J."/>
            <person name="Crous P."/>
            <person name="Grigoriev I."/>
        </authorList>
    </citation>
    <scope>NUCLEOTIDE SEQUENCE</scope>
    <source>
        <strain evidence="7 9">CBS 304.34</strain>
    </source>
</reference>
<feature type="signal peptide" evidence="6">
    <location>
        <begin position="1"/>
        <end position="25"/>
    </location>
</feature>
<evidence type="ECO:0000313" key="8">
    <source>
        <dbReference type="Proteomes" id="UP000504636"/>
    </source>
</evidence>
<dbReference type="Pfam" id="PF00450">
    <property type="entry name" value="Peptidase_S10"/>
    <property type="match status" value="1"/>
</dbReference>
<dbReference type="GO" id="GO:0006508">
    <property type="term" value="P:proteolysis"/>
    <property type="evidence" value="ECO:0007669"/>
    <property type="project" value="UniProtKB-KW"/>
</dbReference>
<dbReference type="PROSITE" id="PS00131">
    <property type="entry name" value="CARBOXYPEPT_SER_SER"/>
    <property type="match status" value="1"/>
</dbReference>
<keyword evidence="8" id="KW-1185">Reference proteome</keyword>
<organism evidence="7">
    <name type="scientific">Mytilinidion resinicola</name>
    <dbReference type="NCBI Taxonomy" id="574789"/>
    <lineage>
        <taxon>Eukaryota</taxon>
        <taxon>Fungi</taxon>
        <taxon>Dikarya</taxon>
        <taxon>Ascomycota</taxon>
        <taxon>Pezizomycotina</taxon>
        <taxon>Dothideomycetes</taxon>
        <taxon>Pleosporomycetidae</taxon>
        <taxon>Mytilinidiales</taxon>
        <taxon>Mytilinidiaceae</taxon>
        <taxon>Mytilinidion</taxon>
    </lineage>
</organism>
<dbReference type="PANTHER" id="PTHR11802:SF479">
    <property type="entry name" value="CARBOXYPEPTIDASE"/>
    <property type="match status" value="1"/>
</dbReference>
<proteinExistence type="inferred from homology"/>
<dbReference type="InterPro" id="IPR033124">
    <property type="entry name" value="Ser_caboxypep_his_AS"/>
</dbReference>
<keyword evidence="5" id="KW-0325">Glycoprotein</keyword>
<evidence type="ECO:0000256" key="4">
    <source>
        <dbReference type="ARBA" id="ARBA00022801"/>
    </source>
</evidence>
<dbReference type="InterPro" id="IPR001563">
    <property type="entry name" value="Peptidase_S10"/>
</dbReference>
<reference evidence="9" key="3">
    <citation type="submission" date="2025-04" db="UniProtKB">
        <authorList>
            <consortium name="RefSeq"/>
        </authorList>
    </citation>
    <scope>IDENTIFICATION</scope>
    <source>
        <strain evidence="9">CBS 304.34</strain>
    </source>
</reference>
<keyword evidence="4 6" id="KW-0378">Hydrolase</keyword>
<keyword evidence="3 6" id="KW-0645">Protease</keyword>
<dbReference type="AlphaFoldDB" id="A0A6A6Y6V4"/>
<dbReference type="SUPFAM" id="SSF53474">
    <property type="entry name" value="alpha/beta-Hydrolases"/>
    <property type="match status" value="1"/>
</dbReference>
<evidence type="ECO:0000256" key="1">
    <source>
        <dbReference type="ARBA" id="ARBA00009431"/>
    </source>
</evidence>
<dbReference type="PANTHER" id="PTHR11802">
    <property type="entry name" value="SERINE PROTEASE FAMILY S10 SERINE CARBOXYPEPTIDASE"/>
    <property type="match status" value="1"/>
</dbReference>
<dbReference type="RefSeq" id="XP_033570889.1">
    <property type="nucleotide sequence ID" value="XM_033728491.1"/>
</dbReference>
<evidence type="ECO:0000256" key="2">
    <source>
        <dbReference type="ARBA" id="ARBA00022645"/>
    </source>
</evidence>
<evidence type="ECO:0000256" key="3">
    <source>
        <dbReference type="ARBA" id="ARBA00022670"/>
    </source>
</evidence>
<dbReference type="PROSITE" id="PS00560">
    <property type="entry name" value="CARBOXYPEPT_SER_HIS"/>
    <property type="match status" value="1"/>
</dbReference>
<dbReference type="InterPro" id="IPR018202">
    <property type="entry name" value="Ser_caboxypep_ser_AS"/>
</dbReference>
<keyword evidence="2 6" id="KW-0121">Carboxypeptidase</keyword>
<gene>
    <name evidence="7 9" type="ORF">BDZ99DRAFT_575601</name>
</gene>
<evidence type="ECO:0000313" key="9">
    <source>
        <dbReference type="RefSeq" id="XP_033570889.1"/>
    </source>
</evidence>
<dbReference type="GO" id="GO:0004185">
    <property type="term" value="F:serine-type carboxypeptidase activity"/>
    <property type="evidence" value="ECO:0007669"/>
    <property type="project" value="UniProtKB-UniRule"/>
</dbReference>
<dbReference type="EMBL" id="MU003715">
    <property type="protein sequence ID" value="KAF2803925.1"/>
    <property type="molecule type" value="Genomic_DNA"/>
</dbReference>
<comment type="similarity">
    <text evidence="1 6">Belongs to the peptidase S10 family.</text>
</comment>
<protein>
    <recommendedName>
        <fullName evidence="6">Carboxypeptidase</fullName>
        <ecNumber evidence="6">3.4.16.-</ecNumber>
    </recommendedName>
</protein>
<evidence type="ECO:0000313" key="7">
    <source>
        <dbReference type="EMBL" id="KAF2803925.1"/>
    </source>
</evidence>
<dbReference type="GeneID" id="54469384"/>
<feature type="chain" id="PRO_5044517493" description="Carboxypeptidase" evidence="6">
    <location>
        <begin position="26"/>
        <end position="537"/>
    </location>
</feature>
<keyword evidence="6" id="KW-0732">Signal</keyword>